<feature type="non-terminal residue" evidence="2">
    <location>
        <position position="59"/>
    </location>
</feature>
<protein>
    <submittedName>
        <fullName evidence="2">Uncharacterized protein</fullName>
    </submittedName>
</protein>
<keyword evidence="3" id="KW-1185">Reference proteome</keyword>
<evidence type="ECO:0000313" key="2">
    <source>
        <dbReference type="EMBL" id="KAJ4263349.1"/>
    </source>
</evidence>
<gene>
    <name evidence="2" type="ORF">NW762_006167</name>
</gene>
<feature type="compositionally biased region" description="Basic and acidic residues" evidence="1">
    <location>
        <begin position="7"/>
        <end position="16"/>
    </location>
</feature>
<reference evidence="2" key="1">
    <citation type="submission" date="2022-09" db="EMBL/GenBank/DDBJ databases">
        <title>Fusarium specimens isolated from Avocado Roots.</title>
        <authorList>
            <person name="Stajich J."/>
            <person name="Roper C."/>
            <person name="Heimlech-Rivalta G."/>
        </authorList>
    </citation>
    <scope>NUCLEOTIDE SEQUENCE</scope>
    <source>
        <strain evidence="2">CF00136</strain>
    </source>
</reference>
<dbReference type="AlphaFoldDB" id="A0A9W8S102"/>
<name>A0A9W8S102_9HYPO</name>
<evidence type="ECO:0000256" key="1">
    <source>
        <dbReference type="SAM" id="MobiDB-lite"/>
    </source>
</evidence>
<organism evidence="2 3">
    <name type="scientific">Fusarium torreyae</name>
    <dbReference type="NCBI Taxonomy" id="1237075"/>
    <lineage>
        <taxon>Eukaryota</taxon>
        <taxon>Fungi</taxon>
        <taxon>Dikarya</taxon>
        <taxon>Ascomycota</taxon>
        <taxon>Pezizomycotina</taxon>
        <taxon>Sordariomycetes</taxon>
        <taxon>Hypocreomycetidae</taxon>
        <taxon>Hypocreales</taxon>
        <taxon>Nectriaceae</taxon>
        <taxon>Fusarium</taxon>
    </lineage>
</organism>
<feature type="region of interest" description="Disordered" evidence="1">
    <location>
        <begin position="1"/>
        <end position="25"/>
    </location>
</feature>
<dbReference type="EMBL" id="JAOQAZ010000010">
    <property type="protein sequence ID" value="KAJ4263349.1"/>
    <property type="molecule type" value="Genomic_DNA"/>
</dbReference>
<dbReference type="OrthoDB" id="2130169at2759"/>
<sequence length="59" mass="6552">MQNFRVRTLDDEDKPKKTIRKGKHAGALVQSPVSLAASMLDPFQTLAVDSSRLQVLLND</sequence>
<evidence type="ECO:0000313" key="3">
    <source>
        <dbReference type="Proteomes" id="UP001152049"/>
    </source>
</evidence>
<proteinExistence type="predicted"/>
<accession>A0A9W8S102</accession>
<dbReference type="Proteomes" id="UP001152049">
    <property type="component" value="Unassembled WGS sequence"/>
</dbReference>
<comment type="caution">
    <text evidence="2">The sequence shown here is derived from an EMBL/GenBank/DDBJ whole genome shotgun (WGS) entry which is preliminary data.</text>
</comment>